<dbReference type="GO" id="GO:0005975">
    <property type="term" value="P:carbohydrate metabolic process"/>
    <property type="evidence" value="ECO:0007669"/>
    <property type="project" value="InterPro"/>
</dbReference>
<evidence type="ECO:0000259" key="3">
    <source>
        <dbReference type="PROSITE" id="PS51677"/>
    </source>
</evidence>
<dbReference type="PANTHER" id="PTHR34216:SF13">
    <property type="entry name" value="XYLANASE_CHITIN DEACETYLASE"/>
    <property type="match status" value="1"/>
</dbReference>
<dbReference type="Gene3D" id="3.20.20.370">
    <property type="entry name" value="Glycoside hydrolase/deacetylase"/>
    <property type="match status" value="1"/>
</dbReference>
<evidence type="ECO:0000313" key="4">
    <source>
        <dbReference type="EMBL" id="EFE27712.1"/>
    </source>
</evidence>
<reference evidence="5" key="1">
    <citation type="submission" date="2010-12" db="EMBL/GenBank/DDBJ databases">
        <title>The genome sequence of Filifactor alocis strain ATCC 35896.</title>
        <authorList>
            <consortium name="The Broad Institute Genome Sequencing Platform"/>
            <person name="Ward D."/>
            <person name="Earl A."/>
            <person name="Feldgarden M."/>
            <person name="Young S.K."/>
            <person name="Gargeya S."/>
            <person name="Zeng Q."/>
            <person name="Alvarado L."/>
            <person name="Berlin A."/>
            <person name="Bochicchio J."/>
            <person name="Chapman S.B."/>
            <person name="Chen Z."/>
            <person name="Freedman E."/>
            <person name="Gellesch M."/>
            <person name="Goldberg J."/>
            <person name="Griggs A."/>
            <person name="Gujja S."/>
            <person name="Heilman E."/>
            <person name="Heiman D."/>
            <person name="Howarth C."/>
            <person name="Mehta T."/>
            <person name="Neiman D."/>
            <person name="Pearson M."/>
            <person name="Roberts A."/>
            <person name="Saif S."/>
            <person name="Shea T."/>
            <person name="Shenoy N."/>
            <person name="Sisk P."/>
            <person name="Stolte C."/>
            <person name="Sykes S."/>
            <person name="White J."/>
            <person name="Yandava C."/>
            <person name="Izard J."/>
            <person name="Blanton J.M."/>
            <person name="Baranova O.V."/>
            <person name="Tanner A.C."/>
            <person name="Dewhirst F.E."/>
            <person name="Haas B."/>
            <person name="Nusbaum C."/>
            <person name="Birren B."/>
        </authorList>
    </citation>
    <scope>NUCLEOTIDE SEQUENCE [LARGE SCALE GENOMIC DNA]</scope>
    <source>
        <strain evidence="5">ATCC 35896 / D40 B5</strain>
    </source>
</reference>
<name>D6GTA5_FILAD</name>
<dbReference type="SUPFAM" id="SSF88713">
    <property type="entry name" value="Glycoside hydrolase/deacetylase"/>
    <property type="match status" value="1"/>
</dbReference>
<dbReference type="KEGG" id="faa:HMPREF0389_01343"/>
<dbReference type="PATRIC" id="fig|546269.5.peg.1013"/>
<protein>
    <submittedName>
        <fullName evidence="4">Polysaccharide deacetylase</fullName>
    </submittedName>
</protein>
<dbReference type="PROSITE" id="PS51677">
    <property type="entry name" value="NODB"/>
    <property type="match status" value="1"/>
</dbReference>
<evidence type="ECO:0000256" key="1">
    <source>
        <dbReference type="ARBA" id="ARBA00022729"/>
    </source>
</evidence>
<dbReference type="RefSeq" id="WP_014262594.1">
    <property type="nucleotide sequence ID" value="NC_016630.1"/>
</dbReference>
<dbReference type="Proteomes" id="UP000007468">
    <property type="component" value="Chromosome"/>
</dbReference>
<evidence type="ECO:0000256" key="2">
    <source>
        <dbReference type="SAM" id="SignalP"/>
    </source>
</evidence>
<feature type="chain" id="PRO_5003083853" evidence="2">
    <location>
        <begin position="23"/>
        <end position="296"/>
    </location>
</feature>
<dbReference type="InterPro" id="IPR002509">
    <property type="entry name" value="NODB_dom"/>
</dbReference>
<dbReference type="Pfam" id="PF01522">
    <property type="entry name" value="Polysacc_deac_1"/>
    <property type="match status" value="1"/>
</dbReference>
<feature type="domain" description="NodB homology" evidence="3">
    <location>
        <begin position="86"/>
        <end position="296"/>
    </location>
</feature>
<dbReference type="GO" id="GO:0016810">
    <property type="term" value="F:hydrolase activity, acting on carbon-nitrogen (but not peptide) bonds"/>
    <property type="evidence" value="ECO:0007669"/>
    <property type="project" value="InterPro"/>
</dbReference>
<dbReference type="CDD" id="cd10966">
    <property type="entry name" value="CE4_yadE_5s"/>
    <property type="match status" value="1"/>
</dbReference>
<keyword evidence="1 2" id="KW-0732">Signal</keyword>
<organism evidence="4 5">
    <name type="scientific">Filifactor alocis (strain ATCC 35896 / CCUG 47790 / D40 B5)</name>
    <name type="common">Fusobacterium alocis</name>
    <dbReference type="NCBI Taxonomy" id="546269"/>
    <lineage>
        <taxon>Bacteria</taxon>
        <taxon>Bacillati</taxon>
        <taxon>Bacillota</taxon>
        <taxon>Clostridia</taxon>
        <taxon>Peptostreptococcales</taxon>
        <taxon>Filifactoraceae</taxon>
        <taxon>Filifactor</taxon>
    </lineage>
</organism>
<dbReference type="OrthoDB" id="9778320at2"/>
<dbReference type="EMBL" id="CP002390">
    <property type="protein sequence ID" value="EFE27712.1"/>
    <property type="molecule type" value="Genomic_DNA"/>
</dbReference>
<dbReference type="eggNOG" id="COG0726">
    <property type="taxonomic scope" value="Bacteria"/>
</dbReference>
<dbReference type="InterPro" id="IPR051398">
    <property type="entry name" value="Polysacch_Deacetylase"/>
</dbReference>
<evidence type="ECO:0000313" key="5">
    <source>
        <dbReference type="Proteomes" id="UP000007468"/>
    </source>
</evidence>
<sequence length="296" mass="33990">MKRKFLLLFTVFFLMIPQLSFANVNHTGIPILMYHHFTTGNDVNSPTVSQANFERQMNYLYEHGYTTIHLNQLEDFLDGKIQLPAKTVVITMDDGYRSNYEIAYPILKKYHMRATQFPIVENIGTLSEYTNSSRLPHCSADEMKAMKDVFEFQSHTYNTHYLTTDKKSALITKDYNDVYADLSKASTTLAMLDCSPYAFSYPYGSYNDNIKQVLKNIGVRMAVTVRPGRVTRQSNKLELPRYNISGTINFEDFKKIVSEDPDDVIQEFITKTGAPVDNSNIINITTEKNPETFNVQ</sequence>
<gene>
    <name evidence="4" type="ordered locus">HMPREF0389_01343</name>
</gene>
<dbReference type="InterPro" id="IPR011330">
    <property type="entry name" value="Glyco_hydro/deAcase_b/a-brl"/>
</dbReference>
<dbReference type="AlphaFoldDB" id="D6GTA5"/>
<dbReference type="PANTHER" id="PTHR34216">
    <property type="match status" value="1"/>
</dbReference>
<accession>D6GTA5</accession>
<keyword evidence="5" id="KW-1185">Reference proteome</keyword>
<feature type="signal peptide" evidence="2">
    <location>
        <begin position="1"/>
        <end position="22"/>
    </location>
</feature>
<proteinExistence type="predicted"/>